<dbReference type="Gene3D" id="3.40.50.300">
    <property type="entry name" value="P-loop containing nucleotide triphosphate hydrolases"/>
    <property type="match status" value="1"/>
</dbReference>
<dbReference type="SUPFAM" id="SSF52540">
    <property type="entry name" value="P-loop containing nucleoside triphosphate hydrolases"/>
    <property type="match status" value="1"/>
</dbReference>
<feature type="region of interest" description="Disordered" evidence="1">
    <location>
        <begin position="753"/>
        <end position="839"/>
    </location>
</feature>
<dbReference type="SMART" id="SM00327">
    <property type="entry name" value="VWA"/>
    <property type="match status" value="1"/>
</dbReference>
<dbReference type="Pfam" id="PF07728">
    <property type="entry name" value="AAA_5"/>
    <property type="match status" value="1"/>
</dbReference>
<evidence type="ECO:0000313" key="5">
    <source>
        <dbReference type="Proteomes" id="UP001178507"/>
    </source>
</evidence>
<dbReference type="InterPro" id="IPR036465">
    <property type="entry name" value="vWFA_dom_sf"/>
</dbReference>
<dbReference type="Proteomes" id="UP001178507">
    <property type="component" value="Unassembled WGS sequence"/>
</dbReference>
<dbReference type="GO" id="GO:0005524">
    <property type="term" value="F:ATP binding"/>
    <property type="evidence" value="ECO:0007669"/>
    <property type="project" value="InterPro"/>
</dbReference>
<dbReference type="PANTHER" id="PTHR41248:SF1">
    <property type="entry name" value="NORD PROTEIN"/>
    <property type="match status" value="1"/>
</dbReference>
<dbReference type="Pfam" id="PF12556">
    <property type="entry name" value="CobS_N"/>
    <property type="match status" value="1"/>
</dbReference>
<gene>
    <name evidence="4" type="ORF">EVOR1521_LOCUS16671</name>
</gene>
<evidence type="ECO:0000259" key="2">
    <source>
        <dbReference type="PROSITE" id="PS50076"/>
    </source>
</evidence>
<dbReference type="InterPro" id="IPR051928">
    <property type="entry name" value="NorD/CobT"/>
</dbReference>
<comment type="caution">
    <text evidence="4">The sequence shown here is derived from an EMBL/GenBank/DDBJ whole genome shotgun (WGS) entry which is preliminary data.</text>
</comment>
<feature type="region of interest" description="Disordered" evidence="1">
    <location>
        <begin position="1"/>
        <end position="25"/>
    </location>
</feature>
<dbReference type="InterPro" id="IPR006537">
    <property type="entry name" value="PD_CobS"/>
</dbReference>
<dbReference type="PROSITE" id="PS50234">
    <property type="entry name" value="VWFA"/>
    <property type="match status" value="1"/>
</dbReference>
<feature type="domain" description="J" evidence="2">
    <location>
        <begin position="146"/>
        <end position="211"/>
    </location>
</feature>
<dbReference type="InterPro" id="IPR006538">
    <property type="entry name" value="CobT"/>
</dbReference>
<feature type="compositionally biased region" description="Basic and acidic residues" evidence="1">
    <location>
        <begin position="182"/>
        <end position="208"/>
    </location>
</feature>
<feature type="region of interest" description="Disordered" evidence="1">
    <location>
        <begin position="529"/>
        <end position="550"/>
    </location>
</feature>
<reference evidence="4" key="1">
    <citation type="submission" date="2023-08" db="EMBL/GenBank/DDBJ databases">
        <authorList>
            <person name="Chen Y."/>
            <person name="Shah S."/>
            <person name="Dougan E. K."/>
            <person name="Thang M."/>
            <person name="Chan C."/>
        </authorList>
    </citation>
    <scope>NUCLEOTIDE SEQUENCE</scope>
</reference>
<dbReference type="Gene3D" id="3.40.50.410">
    <property type="entry name" value="von Willebrand factor, type A domain"/>
    <property type="match status" value="1"/>
</dbReference>
<keyword evidence="5" id="KW-1185">Reference proteome</keyword>
<dbReference type="GO" id="GO:0016887">
    <property type="term" value="F:ATP hydrolysis activity"/>
    <property type="evidence" value="ECO:0007669"/>
    <property type="project" value="InterPro"/>
</dbReference>
<dbReference type="InterPro" id="IPR025861">
    <property type="entry name" value="CobT_VWA_dom"/>
</dbReference>
<dbReference type="NCBIfam" id="TIGR01650">
    <property type="entry name" value="PD_CobS"/>
    <property type="match status" value="1"/>
</dbReference>
<sequence length="1426" mass="158487">MKSSSKYFDSIRIKPGGKKRQAEEEARNRCQWAGCERPGAHKAPAGRNRDGEYLWFCLDHVREYNKNYNYFSGLSDDDIARFQKDSMTGNRPTWKMGTANMKTTAAPVFSDLKSGSAKAMRMRDPDAWARAQSQKPVRRLKPLESKAMRTLGLKDDATSDDVKTRYKELVKKHHPDANGGDRTSEERFRDVIQDNENGRDRGRRAGEDEMNKIELDIADMPDTSVDVRDTFGIDVDMTVPAFSTGDSHVPEIDPDYIFDRATTLAILAGFAHNRRVMVSGYHGTGKSTHIEQVAARLNWPCVRVNLDSHISRIDLVGKDAIVVREGKQVTEFRDGILPWAYQNNVALVFDEYDAGRPDVMFVIQRVLESSGRLTLLDQSRVIRPHPAFRLFATANTVGLGDTTGLYHGTQQINQAQMDRWSVVTTLNYLPHDNEVEIVLAKAKHYQTKDGRETVNAMVRLADLTRQAFMNGDLSTVMSPRTVITWAENAEIFGDLGMAFRLTFLNKCDDLERTLVAEFYQRCFGEVPTASTMASPGDNSRKRAQKPADTEPLKRAVTGCMRAIAGEPELEVVFSADRPAFAGKHARLTDLPKRVTRNDVMVTRGMGDSIALRSACHDNATHRAIAPEGDQARAIYDAVEQARVESLGTRRMAGVGDNLAAMLEDRFTRNNLSAVTEKDQAPLEEAVALMVREKLTGRPTPEAASAVADLWREWITEKAGADLDALAANVEDQNAFARAVRHMLAAMEMADDYEGDGADEADDDDSPEEQPPDQEEQDDGGLDDQQSGEESADQDEAPAESEETETGEMEASDATSDDMDDDFDLDAEEPGEVERPDPGIQDILSDIDYRIYTTEFDETIAAEELCDEAELDRLRAYLDKQLANLQGVVGRLANRLQRRLMAQQNRSWDFDLEEGYLDPARLPRVVVEEMKGGFGALTFKRERDTNFRDTVVTLLIDNSGSMRGRPISVAATCADILARTLERCGVKVEILGFTTRAWKGGQAREAWLKRGKPSEPGRLNDLRHIIYKSADAPWRRVRKNLGLMMREGLLKENIDGEALTWAYRRLAVRPEQRRILMMISDGAPVDDSTLSVNPGNYLERHLRAVIEEIETRSDVELLAIGIGHDVTRYYRRAVTIVDAEELAGAMTEQLAALFTDAELHRMEARTRPITRFRIGSDETRFGDLEFAGGLEINATSRHFGALSGFRFVDGQGRFIGVTDTGFWVDGTLARGEDGNPAGVTDLAMTAIAGRGGAPITGKWQADAEGIAARDGTLWVSFEREHRIAVYETDGEKRRWKAAAPPPVPLHELRRNRGFEGIAIGTEASALAGALIGVTENSLDAAGNIMAFASPGTGEPFEFSVAKRDDFYVTDIDFLPDGDLILLERRFNVRDGVAMRLRRIDDAAITARATVDGEVLLEADMTPTACRA</sequence>
<dbReference type="Pfam" id="PF11775">
    <property type="entry name" value="CobT_C"/>
    <property type="match status" value="1"/>
</dbReference>
<dbReference type="Pfam" id="PF00226">
    <property type="entry name" value="DnaJ"/>
    <property type="match status" value="1"/>
</dbReference>
<evidence type="ECO:0008006" key="6">
    <source>
        <dbReference type="Google" id="ProtNLM"/>
    </source>
</evidence>
<dbReference type="CDD" id="cd06257">
    <property type="entry name" value="DnaJ"/>
    <property type="match status" value="1"/>
</dbReference>
<name>A0AA36N6P4_9DINO</name>
<dbReference type="InterPro" id="IPR011704">
    <property type="entry name" value="ATPase_dyneun-rel_AAA"/>
</dbReference>
<evidence type="ECO:0000256" key="1">
    <source>
        <dbReference type="SAM" id="MobiDB-lite"/>
    </source>
</evidence>
<feature type="region of interest" description="Disordered" evidence="1">
    <location>
        <begin position="168"/>
        <end position="208"/>
    </location>
</feature>
<evidence type="ECO:0000259" key="3">
    <source>
        <dbReference type="PROSITE" id="PS50234"/>
    </source>
</evidence>
<dbReference type="Gene3D" id="1.10.287.110">
    <property type="entry name" value="DnaJ domain"/>
    <property type="match status" value="1"/>
</dbReference>
<dbReference type="SMART" id="SM00271">
    <property type="entry name" value="DnaJ"/>
    <property type="match status" value="1"/>
</dbReference>
<dbReference type="InterPro" id="IPR027372">
    <property type="entry name" value="Phytase-like_dom"/>
</dbReference>
<feature type="domain" description="VWFA" evidence="3">
    <location>
        <begin position="950"/>
        <end position="1168"/>
    </location>
</feature>
<dbReference type="SUPFAM" id="SSF53300">
    <property type="entry name" value="vWA-like"/>
    <property type="match status" value="1"/>
</dbReference>
<dbReference type="InterPro" id="IPR002035">
    <property type="entry name" value="VWF_A"/>
</dbReference>
<dbReference type="Pfam" id="PF06213">
    <property type="entry name" value="CobT"/>
    <property type="match status" value="1"/>
</dbReference>
<dbReference type="PANTHER" id="PTHR41248">
    <property type="entry name" value="NORD PROTEIN"/>
    <property type="match status" value="1"/>
</dbReference>
<dbReference type="Pfam" id="PF13449">
    <property type="entry name" value="Phytase-like"/>
    <property type="match status" value="1"/>
</dbReference>
<dbReference type="InterPro" id="IPR001623">
    <property type="entry name" value="DnaJ_domain"/>
</dbReference>
<dbReference type="InterPro" id="IPR027417">
    <property type="entry name" value="P-loop_NTPase"/>
</dbReference>
<accession>A0AA36N6P4</accession>
<dbReference type="CDD" id="cd01454">
    <property type="entry name" value="vWA_norD_type"/>
    <property type="match status" value="1"/>
</dbReference>
<dbReference type="SUPFAM" id="SSF46565">
    <property type="entry name" value="Chaperone J-domain"/>
    <property type="match status" value="1"/>
</dbReference>
<dbReference type="PROSITE" id="PS50076">
    <property type="entry name" value="DNAJ_2"/>
    <property type="match status" value="1"/>
</dbReference>
<proteinExistence type="predicted"/>
<dbReference type="NCBIfam" id="TIGR01651">
    <property type="entry name" value="CobT"/>
    <property type="match status" value="1"/>
</dbReference>
<organism evidence="4 5">
    <name type="scientific">Effrenium voratum</name>
    <dbReference type="NCBI Taxonomy" id="2562239"/>
    <lineage>
        <taxon>Eukaryota</taxon>
        <taxon>Sar</taxon>
        <taxon>Alveolata</taxon>
        <taxon>Dinophyceae</taxon>
        <taxon>Suessiales</taxon>
        <taxon>Symbiodiniaceae</taxon>
        <taxon>Effrenium</taxon>
    </lineage>
</organism>
<dbReference type="InterPro" id="IPR025865">
    <property type="entry name" value="CobS_N_dom"/>
</dbReference>
<feature type="compositionally biased region" description="Acidic residues" evidence="1">
    <location>
        <begin position="753"/>
        <end position="830"/>
    </location>
</feature>
<evidence type="ECO:0000313" key="4">
    <source>
        <dbReference type="EMBL" id="CAJ1391407.1"/>
    </source>
</evidence>
<dbReference type="InterPro" id="IPR036869">
    <property type="entry name" value="J_dom_sf"/>
</dbReference>
<dbReference type="EMBL" id="CAUJNA010002223">
    <property type="protein sequence ID" value="CAJ1391407.1"/>
    <property type="molecule type" value="Genomic_DNA"/>
</dbReference>
<protein>
    <recommendedName>
        <fullName evidence="6">Cobaltochelatase</fullName>
    </recommendedName>
</protein>